<dbReference type="PROSITE" id="PS51257">
    <property type="entry name" value="PROKAR_LIPOPROTEIN"/>
    <property type="match status" value="1"/>
</dbReference>
<evidence type="ECO:0000256" key="4">
    <source>
        <dbReference type="ARBA" id="ARBA00022729"/>
    </source>
</evidence>
<protein>
    <recommendedName>
        <fullName evidence="7">Fe/B12 periplasmic-binding domain-containing protein</fullName>
    </recommendedName>
</protein>
<dbReference type="InterPro" id="IPR002491">
    <property type="entry name" value="ABC_transptr_periplasmic_BD"/>
</dbReference>
<dbReference type="PANTHER" id="PTHR30532:SF26">
    <property type="entry name" value="IRON(3+)-HYDROXAMATE-BINDING PROTEIN FHUD"/>
    <property type="match status" value="1"/>
</dbReference>
<proteinExistence type="inferred from homology"/>
<feature type="signal peptide" evidence="6">
    <location>
        <begin position="1"/>
        <end position="27"/>
    </location>
</feature>
<accession>A0A1B2DDY8</accession>
<evidence type="ECO:0000256" key="5">
    <source>
        <dbReference type="SAM" id="MobiDB-lite"/>
    </source>
</evidence>
<evidence type="ECO:0000256" key="1">
    <source>
        <dbReference type="ARBA" id="ARBA00004196"/>
    </source>
</evidence>
<reference evidence="8" key="1">
    <citation type="submission" date="2016-08" db="EMBL/GenBank/DDBJ databases">
        <title>Complete Genome Seqeunce of Paenibacillus sp. BIHB 4019 from tea rhizoplane.</title>
        <authorList>
            <person name="Thakur R."/>
            <person name="Swarnkar M.K."/>
            <person name="Gulati A."/>
        </authorList>
    </citation>
    <scope>NUCLEOTIDE SEQUENCE [LARGE SCALE GENOMIC DNA]</scope>
    <source>
        <strain evidence="8">BIHB4019</strain>
    </source>
</reference>
<dbReference type="GO" id="GO:0030288">
    <property type="term" value="C:outer membrane-bounded periplasmic space"/>
    <property type="evidence" value="ECO:0007669"/>
    <property type="project" value="TreeGrafter"/>
</dbReference>
<dbReference type="GO" id="GO:1901678">
    <property type="term" value="P:iron coordination entity transport"/>
    <property type="evidence" value="ECO:0007669"/>
    <property type="project" value="UniProtKB-ARBA"/>
</dbReference>
<evidence type="ECO:0000256" key="2">
    <source>
        <dbReference type="ARBA" id="ARBA00008814"/>
    </source>
</evidence>
<dbReference type="RefSeq" id="WP_172455399.1">
    <property type="nucleotide sequence ID" value="NZ_CP016808.1"/>
</dbReference>
<dbReference type="AlphaFoldDB" id="A0A1B2DDY8"/>
<name>A0A1B2DDY8_9BACL</name>
<gene>
    <name evidence="8" type="ORF">BBD42_05085</name>
</gene>
<dbReference type="EMBL" id="CP016808">
    <property type="protein sequence ID" value="ANY65913.1"/>
    <property type="molecule type" value="Genomic_DNA"/>
</dbReference>
<feature type="domain" description="Fe/B12 periplasmic-binding" evidence="7">
    <location>
        <begin position="78"/>
        <end position="334"/>
    </location>
</feature>
<evidence type="ECO:0000259" key="7">
    <source>
        <dbReference type="PROSITE" id="PS50983"/>
    </source>
</evidence>
<dbReference type="Pfam" id="PF01497">
    <property type="entry name" value="Peripla_BP_2"/>
    <property type="match status" value="1"/>
</dbReference>
<organism evidence="8">
    <name type="scientific">Paenibacillus sp. BIHB 4019</name>
    <dbReference type="NCBI Taxonomy" id="1870819"/>
    <lineage>
        <taxon>Bacteria</taxon>
        <taxon>Bacillati</taxon>
        <taxon>Bacillota</taxon>
        <taxon>Bacilli</taxon>
        <taxon>Bacillales</taxon>
        <taxon>Paenibacillaceae</taxon>
        <taxon>Paenibacillus</taxon>
    </lineage>
</organism>
<dbReference type="SUPFAM" id="SSF53807">
    <property type="entry name" value="Helical backbone' metal receptor"/>
    <property type="match status" value="1"/>
</dbReference>
<dbReference type="InterPro" id="IPR051313">
    <property type="entry name" value="Bact_iron-sidero_bind"/>
</dbReference>
<feature type="region of interest" description="Disordered" evidence="5">
    <location>
        <begin position="31"/>
        <end position="56"/>
    </location>
</feature>
<evidence type="ECO:0000313" key="8">
    <source>
        <dbReference type="EMBL" id="ANY65913.1"/>
    </source>
</evidence>
<feature type="chain" id="PRO_5038793150" description="Fe/B12 periplasmic-binding domain-containing protein" evidence="6">
    <location>
        <begin position="28"/>
        <end position="337"/>
    </location>
</feature>
<keyword evidence="4 6" id="KW-0732">Signal</keyword>
<evidence type="ECO:0000256" key="3">
    <source>
        <dbReference type="ARBA" id="ARBA00022448"/>
    </source>
</evidence>
<dbReference type="Gene3D" id="3.40.50.1980">
    <property type="entry name" value="Nitrogenase molybdenum iron protein domain"/>
    <property type="match status" value="2"/>
</dbReference>
<dbReference type="PANTHER" id="PTHR30532">
    <property type="entry name" value="IRON III DICITRATE-BINDING PERIPLASMIC PROTEIN"/>
    <property type="match status" value="1"/>
</dbReference>
<comment type="similarity">
    <text evidence="2">Belongs to the bacterial solute-binding protein 8 family.</text>
</comment>
<keyword evidence="3" id="KW-0813">Transport</keyword>
<comment type="subcellular location">
    <subcellularLocation>
        <location evidence="1">Cell envelope</location>
    </subcellularLocation>
</comment>
<evidence type="ECO:0000256" key="6">
    <source>
        <dbReference type="SAM" id="SignalP"/>
    </source>
</evidence>
<dbReference type="PROSITE" id="PS50983">
    <property type="entry name" value="FE_B12_PBP"/>
    <property type="match status" value="1"/>
</dbReference>
<sequence>MYQLHKVTKIFALLLLALSLAACGNSAAGSNSSGNAVASDSPSPSPSAAVEAEASPEATTRIVKTLRGDVEVPINPQRIVTDGYLPEMLVMGIKPVGSTSWELENKVIQDQIDGIESTGERNLEKILDLKPDIIVTWTGDEKILEQYDKIAPTVALPFSTYTDIHETLRFLASAVGKEADAEQWLADFDQLVGQERAKIANMIKPEDTFSLMGVFVVDSGFYIYGDGGYRGGEAIYTHLKLTPPDKQKQEMIGKEAYRQISYEVIEDYAGDYIFLDQGDMISEVWGSNQGLWKSLDAVKNNHVFNLDPELFWGNDPVSLKLQIQEIVKMLTEQAKQE</sequence>